<dbReference type="InterPro" id="IPR001789">
    <property type="entry name" value="Sig_transdc_resp-reg_receiver"/>
</dbReference>
<reference evidence="3" key="1">
    <citation type="journal article" date="2014" name="Front. Microbiol.">
        <title>High frequency of phylogenetically diverse reductive dehalogenase-homologous genes in deep subseafloor sedimentary metagenomes.</title>
        <authorList>
            <person name="Kawai M."/>
            <person name="Futagami T."/>
            <person name="Toyoda A."/>
            <person name="Takaki Y."/>
            <person name="Nishi S."/>
            <person name="Hori S."/>
            <person name="Arai W."/>
            <person name="Tsubouchi T."/>
            <person name="Morono Y."/>
            <person name="Uchiyama I."/>
            <person name="Ito T."/>
            <person name="Fujiyama A."/>
            <person name="Inagaki F."/>
            <person name="Takami H."/>
        </authorList>
    </citation>
    <scope>NUCLEOTIDE SEQUENCE</scope>
    <source>
        <strain evidence="3">Expedition CK06-06</strain>
    </source>
</reference>
<sequence>MRILIVDDAPDIRAWLSALLENIGWKVEQAADGVEACEILESTGIRIVITDWMMPGMDEGRIQA</sequence>
<gene>
    <name evidence="3" type="ORF">S01H1_15242</name>
</gene>
<dbReference type="GO" id="GO:0000160">
    <property type="term" value="P:phosphorelay signal transduction system"/>
    <property type="evidence" value="ECO:0007669"/>
    <property type="project" value="InterPro"/>
</dbReference>
<dbReference type="Gene3D" id="3.40.50.2300">
    <property type="match status" value="1"/>
</dbReference>
<proteinExistence type="predicted"/>
<dbReference type="EMBL" id="BARS01007951">
    <property type="protein sequence ID" value="GAF71737.1"/>
    <property type="molecule type" value="Genomic_DNA"/>
</dbReference>
<protein>
    <recommendedName>
        <fullName evidence="2">Response regulatory domain-containing protein</fullName>
    </recommendedName>
</protein>
<feature type="domain" description="Response regulatory" evidence="2">
    <location>
        <begin position="2"/>
        <end position="64"/>
    </location>
</feature>
<organism evidence="3">
    <name type="scientific">marine sediment metagenome</name>
    <dbReference type="NCBI Taxonomy" id="412755"/>
    <lineage>
        <taxon>unclassified sequences</taxon>
        <taxon>metagenomes</taxon>
        <taxon>ecological metagenomes</taxon>
    </lineage>
</organism>
<comment type="caution">
    <text evidence="3">The sequence shown here is derived from an EMBL/GenBank/DDBJ whole genome shotgun (WGS) entry which is preliminary data.</text>
</comment>
<dbReference type="PROSITE" id="PS50110">
    <property type="entry name" value="RESPONSE_REGULATORY"/>
    <property type="match status" value="1"/>
</dbReference>
<keyword evidence="1" id="KW-0597">Phosphoprotein</keyword>
<dbReference type="InterPro" id="IPR011006">
    <property type="entry name" value="CheY-like_superfamily"/>
</dbReference>
<accession>X0S720</accession>
<dbReference type="SUPFAM" id="SSF52172">
    <property type="entry name" value="CheY-like"/>
    <property type="match status" value="1"/>
</dbReference>
<dbReference type="PANTHER" id="PTHR44591:SF3">
    <property type="entry name" value="RESPONSE REGULATORY DOMAIN-CONTAINING PROTEIN"/>
    <property type="match status" value="1"/>
</dbReference>
<feature type="non-terminal residue" evidence="3">
    <location>
        <position position="64"/>
    </location>
</feature>
<evidence type="ECO:0000259" key="2">
    <source>
        <dbReference type="PROSITE" id="PS50110"/>
    </source>
</evidence>
<dbReference type="AlphaFoldDB" id="X0S720"/>
<dbReference type="InterPro" id="IPR050595">
    <property type="entry name" value="Bact_response_regulator"/>
</dbReference>
<dbReference type="Pfam" id="PF00072">
    <property type="entry name" value="Response_reg"/>
    <property type="match status" value="1"/>
</dbReference>
<evidence type="ECO:0000256" key="1">
    <source>
        <dbReference type="ARBA" id="ARBA00022553"/>
    </source>
</evidence>
<evidence type="ECO:0000313" key="3">
    <source>
        <dbReference type="EMBL" id="GAF71737.1"/>
    </source>
</evidence>
<name>X0S720_9ZZZZ</name>
<dbReference type="PANTHER" id="PTHR44591">
    <property type="entry name" value="STRESS RESPONSE REGULATOR PROTEIN 1"/>
    <property type="match status" value="1"/>
</dbReference>